<sequence>MQPNHVDADSIIDFLGTSTNKFMRVSDVIKNSNVFACVSILADDLAKLPIHTYYGDGDRTKGMKHPVAELLYTRPNHLMSAFTLKQTLQMHVGLYGNAFAFIDWGNDGFTKAIWPLEPSSTAPYLDVKTGRLTYQTQTLQGETITLQPSDVLHFKTMARDGIVGKAPWRTLVDELRGQNSTKEFISNFYKNGTLVSGVLQTDSKINQEAKDKLRKDFASRYASPDNAGKTVVLDMGLKFQTIGMQLDQAQFIETQKFGINEVAKVYRVPPHKLAQLDRATYANAEAMGLEYIKSTLLPIFMQWEQELNYKLFTKIERQQYYVKFNADAELRGDSKSRAEYYTKMIQTGVYTLNEVRAMEEQKPMNDGMGDKHFISLNYTTTDNLEKLQLAKIKAGEDLTVKGGEGNGQGTEDTSDQDRNPEGGE</sequence>
<gene>
    <name evidence="2" type="ORF">VEHSUH05_01040</name>
</gene>
<dbReference type="Proteomes" id="UP000237916">
    <property type="component" value="Unassembled WGS sequence"/>
</dbReference>
<dbReference type="EMBL" id="PPDB01000001">
    <property type="protein sequence ID" value="PQL21240.1"/>
    <property type="molecule type" value="Genomic_DNA"/>
</dbReference>
<dbReference type="NCBIfam" id="TIGR01537">
    <property type="entry name" value="portal_HK97"/>
    <property type="match status" value="1"/>
</dbReference>
<dbReference type="Pfam" id="PF04860">
    <property type="entry name" value="Phage_portal"/>
    <property type="match status" value="1"/>
</dbReference>
<organism evidence="2 3">
    <name type="scientific">Veillonella denticariosi JCM 15641</name>
    <dbReference type="NCBI Taxonomy" id="1298594"/>
    <lineage>
        <taxon>Bacteria</taxon>
        <taxon>Bacillati</taxon>
        <taxon>Bacillota</taxon>
        <taxon>Negativicutes</taxon>
        <taxon>Veillonellales</taxon>
        <taxon>Veillonellaceae</taxon>
        <taxon>Veillonella</taxon>
    </lineage>
</organism>
<dbReference type="AlphaFoldDB" id="A0A2S7ZDD8"/>
<name>A0A2S7ZDD8_9FIRM</name>
<proteinExistence type="predicted"/>
<dbReference type="InterPro" id="IPR006944">
    <property type="entry name" value="Phage/GTA_portal"/>
</dbReference>
<dbReference type="OrthoDB" id="9765386at2"/>
<feature type="region of interest" description="Disordered" evidence="1">
    <location>
        <begin position="398"/>
        <end position="424"/>
    </location>
</feature>
<dbReference type="InterPro" id="IPR006427">
    <property type="entry name" value="Portal_HK97"/>
</dbReference>
<dbReference type="RefSeq" id="WP_105090606.1">
    <property type="nucleotide sequence ID" value="NZ_PPDB01000001.1"/>
</dbReference>
<reference evidence="2 3" key="1">
    <citation type="submission" date="2018-01" db="EMBL/GenBank/DDBJ databases">
        <title>Draft genome sequences of clinical isolates and type strains of oral Veillonella including Veillonella infantum sp., nov.</title>
        <authorList>
            <person name="Mashima I."/>
            <person name="Liao Y.-C."/>
            <person name="Sabharwal A."/>
            <person name="Haase E.M."/>
            <person name="Nakazawa F."/>
            <person name="Scannapieco F.A."/>
        </authorList>
    </citation>
    <scope>NUCLEOTIDE SEQUENCE [LARGE SCALE GENOMIC DNA]</scope>
    <source>
        <strain evidence="2 3">JCM 15641</strain>
    </source>
</reference>
<dbReference type="STRING" id="1298594.GCA_001312465_01267"/>
<keyword evidence="3" id="KW-1185">Reference proteome</keyword>
<evidence type="ECO:0000256" key="1">
    <source>
        <dbReference type="SAM" id="MobiDB-lite"/>
    </source>
</evidence>
<evidence type="ECO:0000313" key="2">
    <source>
        <dbReference type="EMBL" id="PQL21240.1"/>
    </source>
</evidence>
<comment type="caution">
    <text evidence="2">The sequence shown here is derived from an EMBL/GenBank/DDBJ whole genome shotgun (WGS) entry which is preliminary data.</text>
</comment>
<feature type="compositionally biased region" description="Basic and acidic residues" evidence="1">
    <location>
        <begin position="415"/>
        <end position="424"/>
    </location>
</feature>
<evidence type="ECO:0000313" key="3">
    <source>
        <dbReference type="Proteomes" id="UP000237916"/>
    </source>
</evidence>
<accession>A0A2S7ZDD8</accession>
<protein>
    <submittedName>
        <fullName evidence="2">Phage portal protein</fullName>
    </submittedName>
</protein>